<keyword evidence="5" id="KW-1185">Reference proteome</keyword>
<comment type="subcellular location">
    <subcellularLocation>
        <location evidence="1">Nucleus</location>
    </subcellularLocation>
</comment>
<evidence type="ECO:0008006" key="6">
    <source>
        <dbReference type="Google" id="ProtNLM"/>
    </source>
</evidence>
<evidence type="ECO:0000256" key="2">
    <source>
        <dbReference type="ARBA" id="ARBA00009761"/>
    </source>
</evidence>
<dbReference type="GO" id="GO:0031981">
    <property type="term" value="C:nuclear lumen"/>
    <property type="evidence" value="ECO:0007669"/>
    <property type="project" value="UniProtKB-ARBA"/>
</dbReference>
<dbReference type="EMBL" id="JARKIF010000007">
    <property type="protein sequence ID" value="KAJ7634713.1"/>
    <property type="molecule type" value="Genomic_DNA"/>
</dbReference>
<evidence type="ECO:0000313" key="5">
    <source>
        <dbReference type="Proteomes" id="UP001221142"/>
    </source>
</evidence>
<protein>
    <recommendedName>
        <fullName evidence="6">Replication factor A protein 3</fullName>
    </recommendedName>
</protein>
<keyword evidence="3" id="KW-0539">Nucleus</keyword>
<evidence type="ECO:0000313" key="4">
    <source>
        <dbReference type="EMBL" id="KAJ7634713.1"/>
    </source>
</evidence>
<evidence type="ECO:0000256" key="3">
    <source>
        <dbReference type="ARBA" id="ARBA00023242"/>
    </source>
</evidence>
<dbReference type="GO" id="GO:0006260">
    <property type="term" value="P:DNA replication"/>
    <property type="evidence" value="ECO:0007669"/>
    <property type="project" value="InterPro"/>
</dbReference>
<dbReference type="GO" id="GO:0006281">
    <property type="term" value="P:DNA repair"/>
    <property type="evidence" value="ECO:0007669"/>
    <property type="project" value="InterPro"/>
</dbReference>
<sequence length="80" mass="8694">MGTTATVLTCDGGEITITLLPDTHMAPGEYYEVHGTVANPTTIKMNHCISMGTALDMKLVDDTVKLIHDPRFHSMLFSAD</sequence>
<dbReference type="SUPFAM" id="SSF50249">
    <property type="entry name" value="Nucleic acid-binding proteins"/>
    <property type="match status" value="1"/>
</dbReference>
<proteinExistence type="inferred from homology"/>
<dbReference type="Gene3D" id="2.40.50.140">
    <property type="entry name" value="Nucleic acid-binding proteins"/>
    <property type="match status" value="1"/>
</dbReference>
<gene>
    <name evidence="4" type="ORF">FB45DRAFT_743316</name>
</gene>
<organism evidence="4 5">
    <name type="scientific">Roridomyces roridus</name>
    <dbReference type="NCBI Taxonomy" id="1738132"/>
    <lineage>
        <taxon>Eukaryota</taxon>
        <taxon>Fungi</taxon>
        <taxon>Dikarya</taxon>
        <taxon>Basidiomycota</taxon>
        <taxon>Agaricomycotina</taxon>
        <taxon>Agaricomycetes</taxon>
        <taxon>Agaricomycetidae</taxon>
        <taxon>Agaricales</taxon>
        <taxon>Marasmiineae</taxon>
        <taxon>Mycenaceae</taxon>
        <taxon>Roridomyces</taxon>
    </lineage>
</organism>
<evidence type="ECO:0000256" key="1">
    <source>
        <dbReference type="ARBA" id="ARBA00004123"/>
    </source>
</evidence>
<accession>A0AAD7BZ61</accession>
<dbReference type="Proteomes" id="UP001221142">
    <property type="component" value="Unassembled WGS sequence"/>
</dbReference>
<dbReference type="InterPro" id="IPR013970">
    <property type="entry name" value="Rfa2"/>
</dbReference>
<dbReference type="GO" id="GO:0003677">
    <property type="term" value="F:DNA binding"/>
    <property type="evidence" value="ECO:0007669"/>
    <property type="project" value="InterPro"/>
</dbReference>
<dbReference type="GO" id="GO:0006310">
    <property type="term" value="P:DNA recombination"/>
    <property type="evidence" value="ECO:0007669"/>
    <property type="project" value="InterPro"/>
</dbReference>
<comment type="caution">
    <text evidence="4">The sequence shown here is derived from an EMBL/GenBank/DDBJ whole genome shotgun (WGS) entry which is preliminary data.</text>
</comment>
<dbReference type="InterPro" id="IPR012340">
    <property type="entry name" value="NA-bd_OB-fold"/>
</dbReference>
<dbReference type="AlphaFoldDB" id="A0AAD7BZ61"/>
<dbReference type="Pfam" id="PF08661">
    <property type="entry name" value="Rep_fac-A_3"/>
    <property type="match status" value="1"/>
</dbReference>
<comment type="similarity">
    <text evidence="2">Belongs to the replication factor A protein 3 family.</text>
</comment>
<name>A0AAD7BZ61_9AGAR</name>
<reference evidence="4" key="1">
    <citation type="submission" date="2023-03" db="EMBL/GenBank/DDBJ databases">
        <title>Massive genome expansion in bonnet fungi (Mycena s.s.) driven by repeated elements and novel gene families across ecological guilds.</title>
        <authorList>
            <consortium name="Lawrence Berkeley National Laboratory"/>
            <person name="Harder C.B."/>
            <person name="Miyauchi S."/>
            <person name="Viragh M."/>
            <person name="Kuo A."/>
            <person name="Thoen E."/>
            <person name="Andreopoulos B."/>
            <person name="Lu D."/>
            <person name="Skrede I."/>
            <person name="Drula E."/>
            <person name="Henrissat B."/>
            <person name="Morin E."/>
            <person name="Kohler A."/>
            <person name="Barry K."/>
            <person name="LaButti K."/>
            <person name="Morin E."/>
            <person name="Salamov A."/>
            <person name="Lipzen A."/>
            <person name="Mereny Z."/>
            <person name="Hegedus B."/>
            <person name="Baldrian P."/>
            <person name="Stursova M."/>
            <person name="Weitz H."/>
            <person name="Taylor A."/>
            <person name="Grigoriev I.V."/>
            <person name="Nagy L.G."/>
            <person name="Martin F."/>
            <person name="Kauserud H."/>
        </authorList>
    </citation>
    <scope>NUCLEOTIDE SEQUENCE</scope>
    <source>
        <strain evidence="4">9284</strain>
    </source>
</reference>